<reference evidence="1" key="1">
    <citation type="submission" date="2020-04" db="EMBL/GenBank/DDBJ databases">
        <authorList>
            <person name="Alioto T."/>
            <person name="Alioto T."/>
            <person name="Gomez Garrido J."/>
        </authorList>
    </citation>
    <scope>NUCLEOTIDE SEQUENCE</scope>
    <source>
        <strain evidence="1">A484AB</strain>
    </source>
</reference>
<comment type="caution">
    <text evidence="1">The sequence shown here is derived from an EMBL/GenBank/DDBJ whole genome shotgun (WGS) entry which is preliminary data.</text>
</comment>
<dbReference type="OrthoDB" id="8174150at2759"/>
<dbReference type="Proteomes" id="UP001152795">
    <property type="component" value="Unassembled WGS sequence"/>
</dbReference>
<name>A0A7D9LU26_PARCT</name>
<sequence>MQALGLFSRRAILGRSNKSTVVLEKIAKENSLNRTGSVNFNKYGKQDNIGFSSCSEKFVDNFLLYVYVPDYFVTSKKTYTEVGPVNKHIRDMLDRYGLQKCKVKAIALSFLKEDLKPEDLDKVYGRLKSRETDETVYYAQEFKIACADKKYCKVLEFLRTDEYRIRNIFLKDIDVTMDYSGSLDKDEVTEYLTTKKGFRIQGSVKDADRTILDYYPTRASSSDMMHNILILLKNNANFNAARDHLLYVPLHFGVTDEADIDECWKVWKDLFLTAIDQFVPKKTVLDTNTAPWDRPGSKASDQ</sequence>
<proteinExistence type="predicted"/>
<accession>A0A7D9LU26</accession>
<dbReference type="AlphaFoldDB" id="A0A7D9LU26"/>
<dbReference type="EMBL" id="CACRXK020024377">
    <property type="protein sequence ID" value="CAB4038591.1"/>
    <property type="molecule type" value="Genomic_DNA"/>
</dbReference>
<protein>
    <submittedName>
        <fullName evidence="1">Uncharacterized protein</fullName>
    </submittedName>
</protein>
<organism evidence="1 2">
    <name type="scientific">Paramuricea clavata</name>
    <name type="common">Red gorgonian</name>
    <name type="synonym">Violescent sea-whip</name>
    <dbReference type="NCBI Taxonomy" id="317549"/>
    <lineage>
        <taxon>Eukaryota</taxon>
        <taxon>Metazoa</taxon>
        <taxon>Cnidaria</taxon>
        <taxon>Anthozoa</taxon>
        <taxon>Octocorallia</taxon>
        <taxon>Malacalcyonacea</taxon>
        <taxon>Plexauridae</taxon>
        <taxon>Paramuricea</taxon>
    </lineage>
</organism>
<keyword evidence="2" id="KW-1185">Reference proteome</keyword>
<evidence type="ECO:0000313" key="2">
    <source>
        <dbReference type="Proteomes" id="UP001152795"/>
    </source>
</evidence>
<evidence type="ECO:0000313" key="1">
    <source>
        <dbReference type="EMBL" id="CAB4038591.1"/>
    </source>
</evidence>
<gene>
    <name evidence="1" type="ORF">PACLA_8A028309</name>
</gene>